<proteinExistence type="predicted"/>
<dbReference type="CDD" id="cd22160">
    <property type="entry name" value="F-box_AtFBL13-like"/>
    <property type="match status" value="1"/>
</dbReference>
<dbReference type="PaxDb" id="3827-XP_004504895.1"/>
<dbReference type="PANTHER" id="PTHR32212:SF269">
    <property type="entry name" value="F-BOX_RNI_FBD-LIKE DOMAIN PROTEIN"/>
    <property type="match status" value="1"/>
</dbReference>
<dbReference type="OrthoDB" id="1848700at2759"/>
<sequence>MYGYDMADSNEESMILEKMKRGRHSENENEENEEGEDRLSDLPDCIILHILSFLNTKHAVRTCVLSTKWKHLWKRIPTLKLQSLIFSPRKHFSLFVSKILTLRDSSTALHALDLDLYCHGGIEPQLLKKILNYVCSHNNHLQELGIRVSGDSNLIMNCVSSCRALTSLKLSIRSGGSFNFENLLFPKSLNLPALTNLDLTRFTFCGGENSLVEPFSAFIKLRSLVISGCNVRDAQTLRISSETLVNLTMLDDSTGVDKMELCAPSLCTFTYSGMPTEKICGSGLSSVKQVYIDARIYTTCEKPPMTLLSWLLDLANVKSLTVTSTTLQTLSLVPDLLEVKLLSLCNLKSMEIKLKLPEVQPGFLYILKEAMLEKAAAKSRKEAAKLRREFKAGLQPHPVPDGMVDFLLQNSPSAKVDITTVYNMSVC</sequence>
<dbReference type="InterPro" id="IPR036047">
    <property type="entry name" value="F-box-like_dom_sf"/>
</dbReference>
<evidence type="ECO:0000313" key="2">
    <source>
        <dbReference type="Proteomes" id="UP000087171"/>
    </source>
</evidence>
<keyword evidence="2" id="KW-1185">Reference proteome</keyword>
<protein>
    <submittedName>
        <fullName evidence="3">F-box/FBD/LRR-repeat protein At1g78760</fullName>
    </submittedName>
</protein>
<dbReference type="Proteomes" id="UP000087171">
    <property type="component" value="Chromosome Ca6"/>
</dbReference>
<dbReference type="KEGG" id="cam:101500021"/>
<name>A0A1S2YHI4_CICAR</name>
<dbReference type="InterPro" id="IPR053781">
    <property type="entry name" value="F-box_AtFBL13-like"/>
</dbReference>
<dbReference type="SUPFAM" id="SSF81383">
    <property type="entry name" value="F-box domain"/>
    <property type="match status" value="1"/>
</dbReference>
<evidence type="ECO:0000313" key="3">
    <source>
        <dbReference type="RefSeq" id="XP_004504895.1"/>
    </source>
</evidence>
<gene>
    <name evidence="3" type="primary">LOC101500021</name>
</gene>
<reference evidence="2" key="1">
    <citation type="journal article" date="2013" name="Nat. Biotechnol.">
        <title>Draft genome sequence of chickpea (Cicer arietinum) provides a resource for trait improvement.</title>
        <authorList>
            <person name="Varshney R.K."/>
            <person name="Song C."/>
            <person name="Saxena R.K."/>
            <person name="Azam S."/>
            <person name="Yu S."/>
            <person name="Sharpe A.G."/>
            <person name="Cannon S."/>
            <person name="Baek J."/>
            <person name="Rosen B.D."/>
            <person name="Tar'an B."/>
            <person name="Millan T."/>
            <person name="Zhang X."/>
            <person name="Ramsay L.D."/>
            <person name="Iwata A."/>
            <person name="Wang Y."/>
            <person name="Nelson W."/>
            <person name="Farmer A.D."/>
            <person name="Gaur P.M."/>
            <person name="Soderlund C."/>
            <person name="Penmetsa R.V."/>
            <person name="Xu C."/>
            <person name="Bharti A.K."/>
            <person name="He W."/>
            <person name="Winter P."/>
            <person name="Zhao S."/>
            <person name="Hane J.K."/>
            <person name="Carrasquilla-Garcia N."/>
            <person name="Condie J.A."/>
            <person name="Upadhyaya H.D."/>
            <person name="Luo M.C."/>
            <person name="Thudi M."/>
            <person name="Gowda C.L."/>
            <person name="Singh N.P."/>
            <person name="Lichtenzveig J."/>
            <person name="Gali K.K."/>
            <person name="Rubio J."/>
            <person name="Nadarajan N."/>
            <person name="Dolezel J."/>
            <person name="Bansal K.C."/>
            <person name="Xu X."/>
            <person name="Edwards D."/>
            <person name="Zhang G."/>
            <person name="Kahl G."/>
            <person name="Gil J."/>
            <person name="Singh K.B."/>
            <person name="Datta S.K."/>
            <person name="Jackson S.A."/>
            <person name="Wang J."/>
            <person name="Cook D.R."/>
        </authorList>
    </citation>
    <scope>NUCLEOTIDE SEQUENCE [LARGE SCALE GENOMIC DNA]</scope>
    <source>
        <strain evidence="2">cv. CDC Frontier</strain>
    </source>
</reference>
<feature type="domain" description="F-box" evidence="1">
    <location>
        <begin position="36"/>
        <end position="84"/>
    </location>
</feature>
<dbReference type="Gene3D" id="1.20.1280.50">
    <property type="match status" value="1"/>
</dbReference>
<accession>A0A1S2YHI4</accession>
<dbReference type="SUPFAM" id="SSF52058">
    <property type="entry name" value="L domain-like"/>
    <property type="match status" value="1"/>
</dbReference>
<dbReference type="RefSeq" id="XP_004504895.1">
    <property type="nucleotide sequence ID" value="XM_004504838.3"/>
</dbReference>
<evidence type="ECO:0000259" key="1">
    <source>
        <dbReference type="PROSITE" id="PS50181"/>
    </source>
</evidence>
<dbReference type="PANTHER" id="PTHR32212">
    <property type="entry name" value="CYCLIN-LIKE F-BOX"/>
    <property type="match status" value="1"/>
</dbReference>
<reference evidence="3" key="2">
    <citation type="submission" date="2025-08" db="UniProtKB">
        <authorList>
            <consortium name="RefSeq"/>
        </authorList>
    </citation>
    <scope>IDENTIFICATION</scope>
    <source>
        <tissue evidence="3">Etiolated seedlings</tissue>
    </source>
</reference>
<organism evidence="2 3">
    <name type="scientific">Cicer arietinum</name>
    <name type="common">Chickpea</name>
    <name type="synonym">Garbanzo</name>
    <dbReference type="NCBI Taxonomy" id="3827"/>
    <lineage>
        <taxon>Eukaryota</taxon>
        <taxon>Viridiplantae</taxon>
        <taxon>Streptophyta</taxon>
        <taxon>Embryophyta</taxon>
        <taxon>Tracheophyta</taxon>
        <taxon>Spermatophyta</taxon>
        <taxon>Magnoliopsida</taxon>
        <taxon>eudicotyledons</taxon>
        <taxon>Gunneridae</taxon>
        <taxon>Pentapetalae</taxon>
        <taxon>rosids</taxon>
        <taxon>fabids</taxon>
        <taxon>Fabales</taxon>
        <taxon>Fabaceae</taxon>
        <taxon>Papilionoideae</taxon>
        <taxon>50 kb inversion clade</taxon>
        <taxon>NPAAA clade</taxon>
        <taxon>Hologalegina</taxon>
        <taxon>IRL clade</taxon>
        <taxon>Cicereae</taxon>
        <taxon>Cicer</taxon>
    </lineage>
</organism>
<dbReference type="InterPro" id="IPR001810">
    <property type="entry name" value="F-box_dom"/>
</dbReference>
<dbReference type="eggNOG" id="ENOG502RYTW">
    <property type="taxonomic scope" value="Eukaryota"/>
</dbReference>
<dbReference type="STRING" id="3827.A0A1S2YHI4"/>
<dbReference type="SMART" id="SM00256">
    <property type="entry name" value="FBOX"/>
    <property type="match status" value="1"/>
</dbReference>
<dbReference type="Pfam" id="PF00646">
    <property type="entry name" value="F-box"/>
    <property type="match status" value="1"/>
</dbReference>
<dbReference type="AlphaFoldDB" id="A0A1S2YHI4"/>
<dbReference type="PROSITE" id="PS50181">
    <property type="entry name" value="FBOX"/>
    <property type="match status" value="1"/>
</dbReference>
<dbReference type="GeneID" id="101500021"/>